<dbReference type="Gene3D" id="1.10.510.10">
    <property type="entry name" value="Transferase(Phosphotransferase) domain 1"/>
    <property type="match status" value="1"/>
</dbReference>
<evidence type="ECO:0000256" key="1">
    <source>
        <dbReference type="ARBA" id="ARBA00022741"/>
    </source>
</evidence>
<dbReference type="PROSITE" id="PS00107">
    <property type="entry name" value="PROTEIN_KINASE_ATP"/>
    <property type="match status" value="1"/>
</dbReference>
<dbReference type="AlphaFoldDB" id="A0A507FHX0"/>
<dbReference type="CDD" id="cd00180">
    <property type="entry name" value="PKc"/>
    <property type="match status" value="1"/>
</dbReference>
<dbReference type="GO" id="GO:0005634">
    <property type="term" value="C:nucleus"/>
    <property type="evidence" value="ECO:0007669"/>
    <property type="project" value="TreeGrafter"/>
</dbReference>
<dbReference type="InterPro" id="IPR017441">
    <property type="entry name" value="Protein_kinase_ATP_BS"/>
</dbReference>
<keyword evidence="4" id="KW-0808">Transferase</keyword>
<dbReference type="PANTHER" id="PTHR44167:SF30">
    <property type="entry name" value="PHOSPHORYLASE KINASE"/>
    <property type="match status" value="1"/>
</dbReference>
<dbReference type="PROSITE" id="PS00108">
    <property type="entry name" value="PROTEIN_KINASE_ST"/>
    <property type="match status" value="1"/>
</dbReference>
<dbReference type="InterPro" id="IPR008271">
    <property type="entry name" value="Ser/Thr_kinase_AS"/>
</dbReference>
<evidence type="ECO:0000313" key="7">
    <source>
        <dbReference type="EMBL" id="TPX74906.1"/>
    </source>
</evidence>
<evidence type="ECO:0000256" key="5">
    <source>
        <dbReference type="SAM" id="MobiDB-lite"/>
    </source>
</evidence>
<evidence type="ECO:0000256" key="2">
    <source>
        <dbReference type="ARBA" id="ARBA00022840"/>
    </source>
</evidence>
<dbReference type="Gene3D" id="3.30.200.20">
    <property type="entry name" value="Phosphorylase Kinase, domain 1"/>
    <property type="match status" value="1"/>
</dbReference>
<dbReference type="STRING" id="246404.A0A507FHX0"/>
<dbReference type="PROSITE" id="PS50011">
    <property type="entry name" value="PROTEIN_KINASE_DOM"/>
    <property type="match status" value="1"/>
</dbReference>
<feature type="compositionally biased region" description="Polar residues" evidence="5">
    <location>
        <begin position="18"/>
        <end position="35"/>
    </location>
</feature>
<evidence type="ECO:0000259" key="6">
    <source>
        <dbReference type="PROSITE" id="PS50011"/>
    </source>
</evidence>
<comment type="caution">
    <text evidence="7">The sequence shown here is derived from an EMBL/GenBank/DDBJ whole genome shotgun (WGS) entry which is preliminary data.</text>
</comment>
<keyword evidence="8" id="KW-1185">Reference proteome</keyword>
<dbReference type="OrthoDB" id="4062651at2759"/>
<organism evidence="7 8">
    <name type="scientific">Chytriomyces confervae</name>
    <dbReference type="NCBI Taxonomy" id="246404"/>
    <lineage>
        <taxon>Eukaryota</taxon>
        <taxon>Fungi</taxon>
        <taxon>Fungi incertae sedis</taxon>
        <taxon>Chytridiomycota</taxon>
        <taxon>Chytridiomycota incertae sedis</taxon>
        <taxon>Chytridiomycetes</taxon>
        <taxon>Chytridiales</taxon>
        <taxon>Chytriomycetaceae</taxon>
        <taxon>Chytriomyces</taxon>
    </lineage>
</organism>
<evidence type="ECO:0000256" key="3">
    <source>
        <dbReference type="PROSITE-ProRule" id="PRU10141"/>
    </source>
</evidence>
<feature type="domain" description="Protein kinase" evidence="6">
    <location>
        <begin position="70"/>
        <end position="409"/>
    </location>
</feature>
<accession>A0A507FHX0</accession>
<sequence>MHRFKASMSHINMHPISPANTPPASNESLPAPQTTDTRRAKRDQPVLTTEQKARNAINNALTYTTSLDGYTLHSVVGFGANGVVIAAEQHTPQGASIPVAIKIIYKPNNSPKQPSTASDPTPNEILTLRAIARASNRQQHPTLLRYISDHQDAFHFYLVTELFGSDWLALVRSVLNIHGQKTNSQSLPPLVHRGKGVTLRFSNGSADLWAWSYFERCANWDPATGETAGLPGHLVKKIIGDVCSGLHHLHALGMYHGDIKSENILVTAVNKDSLTSEVQVGGAQGDYHIEVRICDFGHTESRSTGVRNVGTLDHAPPEYSKSAVQQGVFVDGAKADVYALGLMATRLLASSGMFSEMVVDMDNMLGMVRDGVIEGMSELELVDDLLTGMLCDEPEARFSMEQVLTHPWFD</sequence>
<dbReference type="GO" id="GO:0044773">
    <property type="term" value="P:mitotic DNA damage checkpoint signaling"/>
    <property type="evidence" value="ECO:0007669"/>
    <property type="project" value="TreeGrafter"/>
</dbReference>
<reference evidence="7 8" key="1">
    <citation type="journal article" date="2019" name="Sci. Rep.">
        <title>Comparative genomics of chytrid fungi reveal insights into the obligate biotrophic and pathogenic lifestyle of Synchytrium endobioticum.</title>
        <authorList>
            <person name="van de Vossenberg B.T.L.H."/>
            <person name="Warris S."/>
            <person name="Nguyen H.D.T."/>
            <person name="van Gent-Pelzer M.P.E."/>
            <person name="Joly D.L."/>
            <person name="van de Geest H.C."/>
            <person name="Bonants P.J.M."/>
            <person name="Smith D.S."/>
            <person name="Levesque C.A."/>
            <person name="van der Lee T.A.J."/>
        </authorList>
    </citation>
    <scope>NUCLEOTIDE SEQUENCE [LARGE SCALE GENOMIC DNA]</scope>
    <source>
        <strain evidence="7 8">CBS 675.73</strain>
    </source>
</reference>
<dbReference type="SUPFAM" id="SSF56112">
    <property type="entry name" value="Protein kinase-like (PK-like)"/>
    <property type="match status" value="1"/>
</dbReference>
<protein>
    <recommendedName>
        <fullName evidence="6">Protein kinase domain-containing protein</fullName>
    </recommendedName>
</protein>
<keyword evidence="1 3" id="KW-0547">Nucleotide-binding</keyword>
<dbReference type="Pfam" id="PF00069">
    <property type="entry name" value="Pkinase"/>
    <property type="match status" value="1"/>
</dbReference>
<keyword evidence="2 3" id="KW-0067">ATP-binding</keyword>
<comment type="similarity">
    <text evidence="4">Belongs to the protein kinase superfamily.</text>
</comment>
<keyword evidence="4" id="KW-0723">Serine/threonine-protein kinase</keyword>
<name>A0A507FHX0_9FUNG</name>
<dbReference type="InterPro" id="IPR000719">
    <property type="entry name" value="Prot_kinase_dom"/>
</dbReference>
<evidence type="ECO:0000313" key="8">
    <source>
        <dbReference type="Proteomes" id="UP000320333"/>
    </source>
</evidence>
<keyword evidence="4" id="KW-0418">Kinase</keyword>
<dbReference type="SMART" id="SM00220">
    <property type="entry name" value="S_TKc"/>
    <property type="match status" value="1"/>
</dbReference>
<gene>
    <name evidence="7" type="ORF">CcCBS67573_g03838</name>
</gene>
<dbReference type="Proteomes" id="UP000320333">
    <property type="component" value="Unassembled WGS sequence"/>
</dbReference>
<proteinExistence type="inferred from homology"/>
<dbReference type="InterPro" id="IPR011009">
    <property type="entry name" value="Kinase-like_dom_sf"/>
</dbReference>
<feature type="region of interest" description="Disordered" evidence="5">
    <location>
        <begin position="1"/>
        <end position="47"/>
    </location>
</feature>
<feature type="binding site" evidence="3">
    <location>
        <position position="102"/>
    </location>
    <ligand>
        <name>ATP</name>
        <dbReference type="ChEBI" id="CHEBI:30616"/>
    </ligand>
</feature>
<dbReference type="GO" id="GO:0004674">
    <property type="term" value="F:protein serine/threonine kinase activity"/>
    <property type="evidence" value="ECO:0007669"/>
    <property type="project" value="UniProtKB-KW"/>
</dbReference>
<dbReference type="EMBL" id="QEAP01000103">
    <property type="protein sequence ID" value="TPX74906.1"/>
    <property type="molecule type" value="Genomic_DNA"/>
</dbReference>
<dbReference type="PANTHER" id="PTHR44167">
    <property type="entry name" value="OVARIAN-SPECIFIC SERINE/THREONINE-PROTEIN KINASE LOK-RELATED"/>
    <property type="match status" value="1"/>
</dbReference>
<dbReference type="GO" id="GO:0005524">
    <property type="term" value="F:ATP binding"/>
    <property type="evidence" value="ECO:0007669"/>
    <property type="project" value="UniProtKB-UniRule"/>
</dbReference>
<evidence type="ECO:0000256" key="4">
    <source>
        <dbReference type="RuleBase" id="RU000304"/>
    </source>
</evidence>